<dbReference type="AlphaFoldDB" id="A0AAJ0EP71"/>
<organism evidence="2 3">
    <name type="scientific">Colletotrichum phormii</name>
    <dbReference type="NCBI Taxonomy" id="359342"/>
    <lineage>
        <taxon>Eukaryota</taxon>
        <taxon>Fungi</taxon>
        <taxon>Dikarya</taxon>
        <taxon>Ascomycota</taxon>
        <taxon>Pezizomycotina</taxon>
        <taxon>Sordariomycetes</taxon>
        <taxon>Hypocreomycetidae</taxon>
        <taxon>Glomerellales</taxon>
        <taxon>Glomerellaceae</taxon>
        <taxon>Colletotrichum</taxon>
        <taxon>Colletotrichum acutatum species complex</taxon>
    </lineage>
</organism>
<reference evidence="2" key="1">
    <citation type="submission" date="2021-06" db="EMBL/GenBank/DDBJ databases">
        <title>Comparative genomics, transcriptomics and evolutionary studies reveal genomic signatures of adaptation to plant cell wall in hemibiotrophic fungi.</title>
        <authorList>
            <consortium name="DOE Joint Genome Institute"/>
            <person name="Baroncelli R."/>
            <person name="Diaz J.F."/>
            <person name="Benocci T."/>
            <person name="Peng M."/>
            <person name="Battaglia E."/>
            <person name="Haridas S."/>
            <person name="Andreopoulos W."/>
            <person name="Labutti K."/>
            <person name="Pangilinan J."/>
            <person name="Floch G.L."/>
            <person name="Makela M.R."/>
            <person name="Henrissat B."/>
            <person name="Grigoriev I.V."/>
            <person name="Crouch J.A."/>
            <person name="De Vries R.P."/>
            <person name="Sukno S.A."/>
            <person name="Thon M.R."/>
        </authorList>
    </citation>
    <scope>NUCLEOTIDE SEQUENCE</scope>
    <source>
        <strain evidence="2">CBS 102054</strain>
    </source>
</reference>
<name>A0AAJ0EP71_9PEZI</name>
<keyword evidence="3" id="KW-1185">Reference proteome</keyword>
<evidence type="ECO:0000256" key="1">
    <source>
        <dbReference type="SAM" id="SignalP"/>
    </source>
</evidence>
<dbReference type="GeneID" id="85474239"/>
<dbReference type="RefSeq" id="XP_060452358.1">
    <property type="nucleotide sequence ID" value="XM_060589377.1"/>
</dbReference>
<dbReference type="EMBL" id="JAHMHQ010000001">
    <property type="protein sequence ID" value="KAK1656314.1"/>
    <property type="molecule type" value="Genomic_DNA"/>
</dbReference>
<comment type="caution">
    <text evidence="2">The sequence shown here is derived from an EMBL/GenBank/DDBJ whole genome shotgun (WGS) entry which is preliminary data.</text>
</comment>
<accession>A0AAJ0EP71</accession>
<proteinExistence type="predicted"/>
<protein>
    <recommendedName>
        <fullName evidence="4">Secreted protein</fullName>
    </recommendedName>
</protein>
<evidence type="ECO:0000313" key="3">
    <source>
        <dbReference type="Proteomes" id="UP001243989"/>
    </source>
</evidence>
<feature type="chain" id="PRO_5042467808" description="Secreted protein" evidence="1">
    <location>
        <begin position="29"/>
        <end position="100"/>
    </location>
</feature>
<evidence type="ECO:0000313" key="2">
    <source>
        <dbReference type="EMBL" id="KAK1656314.1"/>
    </source>
</evidence>
<dbReference type="Proteomes" id="UP001243989">
    <property type="component" value="Unassembled WGS sequence"/>
</dbReference>
<sequence length="100" mass="11025">MSLIGICHRLGSLLLTFLLPFLVRERQSSRCKATCDTTLCSWPGDLGDLGDVGPAIEPGFLLREVIVSRHHIKACSRSAALVLMESLGWQFYTTYVNVTA</sequence>
<keyword evidence="1" id="KW-0732">Signal</keyword>
<gene>
    <name evidence="2" type="ORF">BDP81DRAFT_414583</name>
</gene>
<evidence type="ECO:0008006" key="4">
    <source>
        <dbReference type="Google" id="ProtNLM"/>
    </source>
</evidence>
<feature type="signal peptide" evidence="1">
    <location>
        <begin position="1"/>
        <end position="28"/>
    </location>
</feature>